<dbReference type="GeneID" id="14909955"/>
<dbReference type="Proteomes" id="UP000008983">
    <property type="component" value="Unassembled WGS sequence"/>
</dbReference>
<dbReference type="GO" id="GO:0005737">
    <property type="term" value="C:cytoplasm"/>
    <property type="evidence" value="ECO:0007669"/>
    <property type="project" value="TreeGrafter"/>
</dbReference>
<dbReference type="RefSeq" id="XP_004038993.1">
    <property type="nucleotide sequence ID" value="XM_004038945.1"/>
</dbReference>
<protein>
    <recommendedName>
        <fullName evidence="2">DJ-1/PfpI domain-containing protein</fullName>
    </recommendedName>
</protein>
<proteinExistence type="predicted"/>
<dbReference type="GO" id="GO:1903189">
    <property type="term" value="P:glyoxal metabolic process"/>
    <property type="evidence" value="ECO:0007669"/>
    <property type="project" value="TreeGrafter"/>
</dbReference>
<dbReference type="OMA" id="KATCYPG"/>
<dbReference type="InterPro" id="IPR029062">
    <property type="entry name" value="Class_I_gatase-like"/>
</dbReference>
<dbReference type="OrthoDB" id="543156at2759"/>
<dbReference type="InterPro" id="IPR006287">
    <property type="entry name" value="DJ-1"/>
</dbReference>
<dbReference type="EMBL" id="GL983329">
    <property type="protein sequence ID" value="EGR33769.1"/>
    <property type="molecule type" value="Genomic_DNA"/>
</dbReference>
<dbReference type="InParanoid" id="G0QLY7"/>
<dbReference type="AlphaFoldDB" id="G0QLY7"/>
<dbReference type="CDD" id="cd03135">
    <property type="entry name" value="GATase1_DJ-1"/>
    <property type="match status" value="1"/>
</dbReference>
<keyword evidence="4" id="KW-1185">Reference proteome</keyword>
<dbReference type="NCBIfam" id="TIGR01383">
    <property type="entry name" value="not_thiJ"/>
    <property type="match status" value="1"/>
</dbReference>
<evidence type="ECO:0000259" key="2">
    <source>
        <dbReference type="Pfam" id="PF01965"/>
    </source>
</evidence>
<dbReference type="SUPFAM" id="SSF52317">
    <property type="entry name" value="Class I glutamine amidotransferase-like"/>
    <property type="match status" value="1"/>
</dbReference>
<dbReference type="InterPro" id="IPR002818">
    <property type="entry name" value="DJ-1/PfpI"/>
</dbReference>
<dbReference type="PANTHER" id="PTHR48094:SF12">
    <property type="entry name" value="PARKINSON DISEASE PROTEIN 7 HOMOLOG"/>
    <property type="match status" value="1"/>
</dbReference>
<dbReference type="PANTHER" id="PTHR48094">
    <property type="entry name" value="PROTEIN/NUCLEIC ACID DEGLYCASE DJ-1-RELATED"/>
    <property type="match status" value="1"/>
</dbReference>
<name>G0QLY7_ICHMU</name>
<dbReference type="STRING" id="857967.G0QLY7"/>
<dbReference type="InterPro" id="IPR050325">
    <property type="entry name" value="Prot/Nucl_acid_deglycase"/>
</dbReference>
<feature type="domain" description="DJ-1/PfpI" evidence="2">
    <location>
        <begin position="7"/>
        <end position="176"/>
    </location>
</feature>
<evidence type="ECO:0000256" key="1">
    <source>
        <dbReference type="ARBA" id="ARBA00022737"/>
    </source>
</evidence>
<reference evidence="3 4" key="1">
    <citation type="submission" date="2011-07" db="EMBL/GenBank/DDBJ databases">
        <authorList>
            <person name="Coyne R."/>
            <person name="Brami D."/>
            <person name="Johnson J."/>
            <person name="Hostetler J."/>
            <person name="Hannick L."/>
            <person name="Clark T."/>
            <person name="Cassidy-Hanley D."/>
            <person name="Inman J."/>
        </authorList>
    </citation>
    <scope>NUCLEOTIDE SEQUENCE [LARGE SCALE GENOMIC DNA]</scope>
    <source>
        <strain evidence="3 4">G5</strain>
    </source>
</reference>
<evidence type="ECO:0000313" key="3">
    <source>
        <dbReference type="EMBL" id="EGR33769.1"/>
    </source>
</evidence>
<gene>
    <name evidence="3" type="ORF">IMG5_038840</name>
</gene>
<organism evidence="3 4">
    <name type="scientific">Ichthyophthirius multifiliis</name>
    <name type="common">White spot disease agent</name>
    <name type="synonym">Ich</name>
    <dbReference type="NCBI Taxonomy" id="5932"/>
    <lineage>
        <taxon>Eukaryota</taxon>
        <taxon>Sar</taxon>
        <taxon>Alveolata</taxon>
        <taxon>Ciliophora</taxon>
        <taxon>Intramacronucleata</taxon>
        <taxon>Oligohymenophorea</taxon>
        <taxon>Hymenostomatida</taxon>
        <taxon>Ophryoglenina</taxon>
        <taxon>Ichthyophthirius</taxon>
    </lineage>
</organism>
<dbReference type="FunFam" id="3.40.50.880:FF:000015">
    <property type="entry name" value="Protein DJ-1 homolog C"/>
    <property type="match status" value="1"/>
</dbReference>
<evidence type="ECO:0000313" key="4">
    <source>
        <dbReference type="Proteomes" id="UP000008983"/>
    </source>
</evidence>
<keyword evidence="1" id="KW-0677">Repeat</keyword>
<dbReference type="Gene3D" id="3.40.50.880">
    <property type="match status" value="1"/>
</dbReference>
<accession>G0QLY7</accession>
<dbReference type="FunCoup" id="G0QLY7">
    <property type="interactions" value="69"/>
</dbReference>
<sequence length="195" mass="21207">MQQTQQKKALVPIAQSFEEIEAVTIIDVLRRAGVDVTVASIMGKSHSLAIKGSNGITIVCDNHLQDVIDQDFDLISLPGGMPGAQHLSDCQILIEKLKKQQQQDKYLSAICAAPAIVLQKHGFLNDQVAGTAHPSIQDKLTNKSLINDDLNVAITGKIITSKGPGTAIEFTLELINKLFNQKKALEIAKKLVFKK</sequence>
<dbReference type="Pfam" id="PF01965">
    <property type="entry name" value="DJ-1_PfpI"/>
    <property type="match status" value="1"/>
</dbReference>
<dbReference type="eggNOG" id="KOG2764">
    <property type="taxonomic scope" value="Eukaryota"/>
</dbReference>